<evidence type="ECO:0000259" key="1">
    <source>
        <dbReference type="Pfam" id="PF13443"/>
    </source>
</evidence>
<sequence length="75" mass="8586">MRISYKKLWLLLLERDISKATLRTDLKLASGTMAKLNKGEEVALSVLMRICQYLHCDIGDICAVILEEKEDTLNF</sequence>
<reference evidence="2 3" key="1">
    <citation type="submission" date="2015-09" db="EMBL/GenBank/DDBJ databases">
        <authorList>
            <consortium name="Pathogen Informatics"/>
        </authorList>
    </citation>
    <scope>NUCLEOTIDE SEQUENCE [LARGE SCALE GENOMIC DNA]</scope>
    <source>
        <strain evidence="2 3">2789STDY5834865</strain>
    </source>
</reference>
<dbReference type="SUPFAM" id="SSF47413">
    <property type="entry name" value="lambda repressor-like DNA-binding domains"/>
    <property type="match status" value="1"/>
</dbReference>
<dbReference type="EMBL" id="CZAB01000022">
    <property type="protein sequence ID" value="CUP11801.1"/>
    <property type="molecule type" value="Genomic_DNA"/>
</dbReference>
<dbReference type="Pfam" id="PF13443">
    <property type="entry name" value="HTH_26"/>
    <property type="match status" value="1"/>
</dbReference>
<accession>A0A174KLU8</accession>
<feature type="domain" description="HTH cro/C1-type" evidence="1">
    <location>
        <begin position="7"/>
        <end position="64"/>
    </location>
</feature>
<dbReference type="GO" id="GO:0003677">
    <property type="term" value="F:DNA binding"/>
    <property type="evidence" value="ECO:0007669"/>
    <property type="project" value="InterPro"/>
</dbReference>
<evidence type="ECO:0000313" key="2">
    <source>
        <dbReference type="EMBL" id="CUP11801.1"/>
    </source>
</evidence>
<organism evidence="2 3">
    <name type="scientific">Enterocloster clostridioformis</name>
    <dbReference type="NCBI Taxonomy" id="1531"/>
    <lineage>
        <taxon>Bacteria</taxon>
        <taxon>Bacillati</taxon>
        <taxon>Bacillota</taxon>
        <taxon>Clostridia</taxon>
        <taxon>Lachnospirales</taxon>
        <taxon>Lachnospiraceae</taxon>
        <taxon>Enterocloster</taxon>
    </lineage>
</organism>
<name>A0A174KLU8_9FIRM</name>
<gene>
    <name evidence="2" type="ORF">ERS852480_02666</name>
</gene>
<dbReference type="AlphaFoldDB" id="A0A174KLU8"/>
<proteinExistence type="predicted"/>
<dbReference type="RefSeq" id="WP_057572017.1">
    <property type="nucleotide sequence ID" value="NZ_CZAB01000022.1"/>
</dbReference>
<evidence type="ECO:0000313" key="3">
    <source>
        <dbReference type="Proteomes" id="UP000095512"/>
    </source>
</evidence>
<dbReference type="InterPro" id="IPR010982">
    <property type="entry name" value="Lambda_DNA-bd_dom_sf"/>
</dbReference>
<dbReference type="Proteomes" id="UP000095512">
    <property type="component" value="Unassembled WGS sequence"/>
</dbReference>
<dbReference type="InterPro" id="IPR001387">
    <property type="entry name" value="Cro/C1-type_HTH"/>
</dbReference>
<protein>
    <submittedName>
        <fullName evidence="2">XRE family transcriptional regulator</fullName>
    </submittedName>
</protein>